<keyword evidence="3" id="KW-1185">Reference proteome</keyword>
<name>A0A4P8HZE8_9BURK</name>
<dbReference type="OrthoDB" id="435394at2"/>
<evidence type="ECO:0000313" key="1">
    <source>
        <dbReference type="EMBL" id="MBB3225393.1"/>
    </source>
</evidence>
<protein>
    <recommendedName>
        <fullName evidence="5">HEAT repeat domain-containing protein</fullName>
    </recommendedName>
</protein>
<reference evidence="2 3" key="1">
    <citation type="submission" date="2019-05" db="EMBL/GenBank/DDBJ databases">
        <title>Draft Genome Sequences of Six Type Strains of the Genus Massilia.</title>
        <authorList>
            <person name="Miess H."/>
            <person name="Frediansyhah A."/>
            <person name="Gross H."/>
        </authorList>
    </citation>
    <scope>NUCLEOTIDE SEQUENCE [LARGE SCALE GENOMIC DNA]</scope>
    <source>
        <strain evidence="2 3">DSMZ 26121</strain>
    </source>
</reference>
<evidence type="ECO:0000313" key="4">
    <source>
        <dbReference type="Proteomes" id="UP000584325"/>
    </source>
</evidence>
<gene>
    <name evidence="2" type="ORF">FCL38_28590</name>
    <name evidence="1" type="ORF">FHS02_006268</name>
</gene>
<dbReference type="AlphaFoldDB" id="A0A4P8HZE8"/>
<dbReference type="EMBL" id="CP040017">
    <property type="protein sequence ID" value="QCP13934.1"/>
    <property type="molecule type" value="Genomic_DNA"/>
</dbReference>
<dbReference type="SUPFAM" id="SSF48371">
    <property type="entry name" value="ARM repeat"/>
    <property type="match status" value="1"/>
</dbReference>
<organism evidence="1 4">
    <name type="scientific">Pseudoduganella umbonata</name>
    <dbReference type="NCBI Taxonomy" id="864828"/>
    <lineage>
        <taxon>Bacteria</taxon>
        <taxon>Pseudomonadati</taxon>
        <taxon>Pseudomonadota</taxon>
        <taxon>Betaproteobacteria</taxon>
        <taxon>Burkholderiales</taxon>
        <taxon>Oxalobacteraceae</taxon>
        <taxon>Telluria group</taxon>
        <taxon>Pseudoduganella</taxon>
    </lineage>
</organism>
<reference evidence="1 4" key="2">
    <citation type="submission" date="2020-08" db="EMBL/GenBank/DDBJ databases">
        <title>Genomic Encyclopedia of Type Strains, Phase III (KMG-III): the genomes of soil and plant-associated and newly described type strains.</title>
        <authorList>
            <person name="Whitman W."/>
        </authorList>
    </citation>
    <scope>NUCLEOTIDE SEQUENCE [LARGE SCALE GENOMIC DNA]</scope>
    <source>
        <strain evidence="1 4">CECT 7753</strain>
    </source>
</reference>
<dbReference type="RefSeq" id="WP_137316710.1">
    <property type="nucleotide sequence ID" value="NZ_CP040017.1"/>
</dbReference>
<sequence>MKLIRKTGLIRRHGNTVVHCEIELCEFAAAPDRYVVNVRQGTMGGEWRESTHTPRPVELAVAETIYQQTLAARMTQGFADPALAVAPEASSARNDLTSQPARSAITEGDRTLLRRLEPGSWKLLDQGRRNRTIWRIGERRLRTAVPVLVDQIQRGDAMQDYCIAWAIARCRDPGAAIAMRELQARGTTDAVRRMALLAWLMLATPEDRQRHAQSLVAAWPEILRAAFERGDKATLLTLATSELAWGEPALDIWLEQLDQVALCQPFARELLLDLLRSLPLRAGIFRAIRHLYKAAELRADAGMFALLHRRFETTAHRPATRVWIGGRYLSHADAAARPDSTVAYGKLTRHYLLRRGWRMLRRLGEQDDPSFVPLALGVLMPLDDSEACMPYQRAGRVLDRYAHWMLFNHLARAHAGLRHTPSGLTWYRRAGDPPADLAANSRQEAFPAIWDRHPEALLALMQESRCDGVHAFAARALADNQAFCAALSLDQLRRLLTSRYEPTARFAFAVARTRFEPGEPDADWLMLLARAALPAARAYAMDCIGRDPARYAGDPLLVQAILCAPDALVRRHGWILCQFAQRLPGKPEQIVLQLLDWLDFCTDIDDAANAAWAIAADLFQAIDTALREAAVRAPYERLLQLAAHPLAAVRVLACRWLMLHEVPSTALPGAVLTALLRDEEVAVRGMAVRLFGTLPDPILAQQLDLIAAFATSPDALVRGAIDSVIVRLASDAACRDVLLPALLDSLFRTETVEGLHDDILKWLTGPLDGPPLSSPDLLRRLLAARGKGAQRLGAILIGRFPAGQFDVADWAAFGRNQNAAVRRWAYAAFAGHPDMARANMEAALRLFDSKFDDTREFASGFFGTACSGSDWTPLLLVSLCDHPDPAAQRFGRAMITEHFDITDVAEFMLKLSQHPSANMQLFVSGWLESASGGDAGMLRRLEPYFLGVLSQVHRGRVVKGRVQRFLREQAMLSEEIAAFVAQVFARQVVTVAIGDKAQYIEALREIQQRYPALPAVMTIHQPPVRNTAGTGQESSQ</sequence>
<dbReference type="EMBL" id="JACHXS010000022">
    <property type="protein sequence ID" value="MBB3225393.1"/>
    <property type="molecule type" value="Genomic_DNA"/>
</dbReference>
<evidence type="ECO:0000313" key="2">
    <source>
        <dbReference type="EMBL" id="QCP13934.1"/>
    </source>
</evidence>
<evidence type="ECO:0008006" key="5">
    <source>
        <dbReference type="Google" id="ProtNLM"/>
    </source>
</evidence>
<evidence type="ECO:0000313" key="3">
    <source>
        <dbReference type="Proteomes" id="UP000298763"/>
    </source>
</evidence>
<accession>A0A4P8HZE8</accession>
<proteinExistence type="predicted"/>
<dbReference type="Proteomes" id="UP000298763">
    <property type="component" value="Chromosome"/>
</dbReference>
<dbReference type="InterPro" id="IPR016024">
    <property type="entry name" value="ARM-type_fold"/>
</dbReference>
<dbReference type="Proteomes" id="UP000584325">
    <property type="component" value="Unassembled WGS sequence"/>
</dbReference>